<reference evidence="3" key="1">
    <citation type="submission" date="2015-07" db="EMBL/GenBank/DDBJ databases">
        <authorList>
            <person name="Teixeira M.M."/>
            <person name="Souza R.C."/>
            <person name="Almeida L.G."/>
            <person name="Vicente V.A."/>
            <person name="de Hoog S."/>
            <person name="Bocca A.L."/>
            <person name="de Almeida S.R."/>
            <person name="Vasconcelos A.T."/>
            <person name="Felipe M.S."/>
        </authorList>
    </citation>
    <scope>NUCLEOTIDE SEQUENCE [LARGE SCALE GENOMIC DNA]</scope>
    <source>
        <strain evidence="3">KSF</strain>
    </source>
</reference>
<dbReference type="AlphaFoldDB" id="A0A1C1CQZ0"/>
<gene>
    <name evidence="2" type="ORF">CLCR_09164</name>
</gene>
<keyword evidence="3" id="KW-1185">Reference proteome</keyword>
<protein>
    <submittedName>
        <fullName evidence="2">Uncharacterized protein</fullName>
    </submittedName>
</protein>
<dbReference type="OrthoDB" id="2117996at2759"/>
<name>A0A1C1CQZ0_9EURO</name>
<feature type="signal peptide" evidence="1">
    <location>
        <begin position="1"/>
        <end position="19"/>
    </location>
</feature>
<dbReference type="VEuPathDB" id="FungiDB:CLCR_09164"/>
<proteinExistence type="predicted"/>
<evidence type="ECO:0000313" key="3">
    <source>
        <dbReference type="Proteomes" id="UP000094526"/>
    </source>
</evidence>
<evidence type="ECO:0000256" key="1">
    <source>
        <dbReference type="SAM" id="SignalP"/>
    </source>
</evidence>
<feature type="chain" id="PRO_5008650986" evidence="1">
    <location>
        <begin position="20"/>
        <end position="189"/>
    </location>
</feature>
<accession>A0A1C1CQZ0</accession>
<dbReference type="VEuPathDB" id="FungiDB:G647_09563"/>
<keyword evidence="1" id="KW-0732">Signal</keyword>
<organism evidence="2 3">
    <name type="scientific">Cladophialophora carrionii</name>
    <dbReference type="NCBI Taxonomy" id="86049"/>
    <lineage>
        <taxon>Eukaryota</taxon>
        <taxon>Fungi</taxon>
        <taxon>Dikarya</taxon>
        <taxon>Ascomycota</taxon>
        <taxon>Pezizomycotina</taxon>
        <taxon>Eurotiomycetes</taxon>
        <taxon>Chaetothyriomycetidae</taxon>
        <taxon>Chaetothyriales</taxon>
        <taxon>Herpotrichiellaceae</taxon>
        <taxon>Cladophialophora</taxon>
    </lineage>
</organism>
<sequence>MKSSVAATTLFALISASVAAPSNLRFAKRDLPSGDCVAPGPDATANAINAWDSDVRTVNAFLEAAPTLGSVDILLSIQTPLTAAEDEPNQLQVLACEPAVFEGTKAQAAANALFDGFDDNVIVPLGNIVASPADATNVAHQLATINQFRCCTVLPSLDILWPTTAANEGLVGSGPIVAPRPSTCAAITC</sequence>
<comment type="caution">
    <text evidence="2">The sequence shown here is derived from an EMBL/GenBank/DDBJ whole genome shotgun (WGS) entry which is preliminary data.</text>
</comment>
<dbReference type="Proteomes" id="UP000094526">
    <property type="component" value="Unassembled WGS sequence"/>
</dbReference>
<dbReference type="EMBL" id="LGRB01000009">
    <property type="protein sequence ID" value="OCT50920.1"/>
    <property type="molecule type" value="Genomic_DNA"/>
</dbReference>
<evidence type="ECO:0000313" key="2">
    <source>
        <dbReference type="EMBL" id="OCT50920.1"/>
    </source>
</evidence>